<evidence type="ECO:0000313" key="2">
    <source>
        <dbReference type="EMBL" id="PWR24165.1"/>
    </source>
</evidence>
<feature type="compositionally biased region" description="Low complexity" evidence="1">
    <location>
        <begin position="122"/>
        <end position="141"/>
    </location>
</feature>
<evidence type="ECO:0000256" key="1">
    <source>
        <dbReference type="SAM" id="MobiDB-lite"/>
    </source>
</evidence>
<dbReference type="Proteomes" id="UP000245461">
    <property type="component" value="Unassembled WGS sequence"/>
</dbReference>
<dbReference type="EMBL" id="QGLE01000004">
    <property type="protein sequence ID" value="PWR24165.1"/>
    <property type="molecule type" value="Genomic_DNA"/>
</dbReference>
<dbReference type="InterPro" id="IPR011330">
    <property type="entry name" value="Glyco_hydro/deAcase_b/a-brl"/>
</dbReference>
<dbReference type="OrthoDB" id="9784811at2"/>
<dbReference type="InterPro" id="IPR006837">
    <property type="entry name" value="Divergent_DAC"/>
</dbReference>
<feature type="compositionally biased region" description="Pro residues" evidence="1">
    <location>
        <begin position="64"/>
        <end position="82"/>
    </location>
</feature>
<dbReference type="SUPFAM" id="SSF88713">
    <property type="entry name" value="Glycoside hydrolase/deacetylase"/>
    <property type="match status" value="1"/>
</dbReference>
<dbReference type="PANTHER" id="PTHR30105">
    <property type="entry name" value="UNCHARACTERIZED YIBQ-RELATED"/>
    <property type="match status" value="1"/>
</dbReference>
<comment type="caution">
    <text evidence="2">The sequence shown here is derived from an EMBL/GenBank/DDBJ whole genome shotgun (WGS) entry which is preliminary data.</text>
</comment>
<dbReference type="Pfam" id="PF04748">
    <property type="entry name" value="Polysacc_deac_2"/>
    <property type="match status" value="1"/>
</dbReference>
<proteinExistence type="predicted"/>
<gene>
    <name evidence="2" type="ORF">DKG74_08560</name>
</gene>
<dbReference type="AlphaFoldDB" id="A0A317EG43"/>
<protein>
    <submittedName>
        <fullName evidence="2">Divergent polysaccharide deacetylase family protein</fullName>
    </submittedName>
</protein>
<dbReference type="GO" id="GO:0005975">
    <property type="term" value="P:carbohydrate metabolic process"/>
    <property type="evidence" value="ECO:0007669"/>
    <property type="project" value="InterPro"/>
</dbReference>
<evidence type="ECO:0000313" key="3">
    <source>
        <dbReference type="Proteomes" id="UP000245461"/>
    </source>
</evidence>
<dbReference type="Gene3D" id="3.20.20.370">
    <property type="entry name" value="Glycoside hydrolase/deacetylase"/>
    <property type="match status" value="1"/>
</dbReference>
<accession>A0A317EG43</accession>
<feature type="region of interest" description="Disordered" evidence="1">
    <location>
        <begin position="59"/>
        <end position="145"/>
    </location>
</feature>
<organism evidence="2 3">
    <name type="scientific">Zavarzinia aquatilis</name>
    <dbReference type="NCBI Taxonomy" id="2211142"/>
    <lineage>
        <taxon>Bacteria</taxon>
        <taxon>Pseudomonadati</taxon>
        <taxon>Pseudomonadota</taxon>
        <taxon>Alphaproteobacteria</taxon>
        <taxon>Rhodospirillales</taxon>
        <taxon>Zavarziniaceae</taxon>
        <taxon>Zavarzinia</taxon>
    </lineage>
</organism>
<dbReference type="PANTHER" id="PTHR30105:SF2">
    <property type="entry name" value="DIVERGENT POLYSACCHARIDE DEACETYLASE SUPERFAMILY"/>
    <property type="match status" value="1"/>
</dbReference>
<reference evidence="2 3" key="1">
    <citation type="submission" date="2018-05" db="EMBL/GenBank/DDBJ databases">
        <title>Zavarzinia sp. HR-AS.</title>
        <authorList>
            <person name="Lee Y."/>
            <person name="Jeon C.O."/>
        </authorList>
    </citation>
    <scope>NUCLEOTIDE SEQUENCE [LARGE SCALE GENOMIC DNA]</scope>
    <source>
        <strain evidence="2 3">HR-AS</strain>
    </source>
</reference>
<sequence>MLPLAVMLAVAAIGGLIAWAAVTGSDGPGGGVIVALPPAPKAEAAAEAEPAVAVPHAAPAPEQVLPPPEPVAAPAVPPPPAEAPVQHDGQGVAPAPEAVPAPAPQPASTEPAPAPVAPSTDAGDAPVSAPAASPGGIALAPAPDPALVENGRDGLLPVVGPDGRQPWQVYARPFGDKTARPRIAIIVAGLGLKESTSAEAIDKLPPDVTLAFTPYARNLDEWSARARAGGHELLIQVPMEPVDFPTSDPGPKALMTNLSAADNRSRLEWTLARTTGYVGVMTYMGSRYTADAGAVQATATLLKARGLMIVDSRTAEQSAIPAVAGHMGLPRAVATRFIDATPTRAAVDARLAELERFARQNGAAIGIASDYPGSIERIASWAAGLEARGLVLAPASALADTIATE</sequence>
<name>A0A317EG43_9PROT</name>
<dbReference type="CDD" id="cd10936">
    <property type="entry name" value="CE4_DAC2"/>
    <property type="match status" value="1"/>
</dbReference>
<keyword evidence="3" id="KW-1185">Reference proteome</keyword>
<dbReference type="RefSeq" id="WP_109904722.1">
    <property type="nucleotide sequence ID" value="NZ_QGLE01000004.1"/>
</dbReference>